<keyword evidence="2" id="KW-1185">Reference proteome</keyword>
<proteinExistence type="predicted"/>
<dbReference type="AlphaFoldDB" id="K2Q994"/>
<dbReference type="Proteomes" id="UP000007123">
    <property type="component" value="Unassembled WGS sequence"/>
</dbReference>
<name>K2Q994_9HYPH</name>
<dbReference type="STRING" id="1156935.QWE_21452"/>
<dbReference type="eggNOG" id="ENOG502ZA9C">
    <property type="taxonomic scope" value="Bacteria"/>
</dbReference>
<dbReference type="PATRIC" id="fig|1156935.5.peg.4365"/>
<comment type="caution">
    <text evidence="1">The sequence shown here is derived from an EMBL/GenBank/DDBJ whole genome shotgun (WGS) entry which is preliminary data.</text>
</comment>
<evidence type="ECO:0008006" key="3">
    <source>
        <dbReference type="Google" id="ProtNLM"/>
    </source>
</evidence>
<reference evidence="1 2" key="1">
    <citation type="journal article" date="2012" name="J. Bacteriol.">
        <title>Draft Genome Sequence of Agrobacterium albertimagni Strain AOL15.</title>
        <authorList>
            <person name="Trimble W.L."/>
            <person name="Phung le T."/>
            <person name="Meyer F."/>
            <person name="Gilbert J.A."/>
            <person name="Silver S."/>
        </authorList>
    </citation>
    <scope>NUCLEOTIDE SEQUENCE [LARGE SCALE GENOMIC DNA]</scope>
    <source>
        <strain evidence="1 2">AOL15</strain>
    </source>
</reference>
<evidence type="ECO:0000313" key="1">
    <source>
        <dbReference type="EMBL" id="EKF57571.1"/>
    </source>
</evidence>
<accession>K2Q994</accession>
<protein>
    <recommendedName>
        <fullName evidence="3">Type I secretion system ATPase</fullName>
    </recommendedName>
</protein>
<dbReference type="OrthoDB" id="8283038at2"/>
<sequence>MTMMDKFTEEISHFIGFFHISVENARARDAYTEFAFTKVDIDVKKLPVHTSDFAAPFDLLGFEPGFGYRASPPDHWYVPAKAIAPEIIIAARSVGYYIDGRALPDGFKDDASAPANTVRYISPEIEAPGSVVNHFNQAISLSDDDYFSVGGHGFAYNPQVIDDSAVLEGFEAAAALSPLGTFDRPGSSNDMIAVIQSVIDQLETASGDGEAVQVHIRAESIDGIYVNGVLVDEAPQLEDYRSFDDAEDEATEASGSNVWMREDGSAAIEVSVTVETGGNTLINNVVLQNFWTGATVTLVGGDHIEVNAIVQINALWDADSISSAVGNWTDQAAANELFNIATFDHLDTSSSNKPVSGASEGYPAFWAVTEIEGDLMILNWLEQIIFMSDDDVGILSSSGVTTRVIAGDNFGINHASVFELGFTYDLIIIGGSVFDANIIHQLNVLFDNDVIGATADFQTFGEGTYSSSGNLLWNQARIGTVGDADRFDSLSEGQISTLTLFASGEGSLAPDVLSDEAFSGLQGLRVLYVSGDLINLQYIRQTNILGDSDQIALAMDAIAPNLQADWRLETGSNTLVNNATIIDLDSVGKTYIGGQQYSQETLFQAELISPHPDFGNPNPDALVSEAVLFLDGSMLGHDDHSAASGAACMPSDYDGHASDGVNSIIGH</sequence>
<gene>
    <name evidence="1" type="ORF">QWE_21452</name>
</gene>
<evidence type="ECO:0000313" key="2">
    <source>
        <dbReference type="Proteomes" id="UP000007123"/>
    </source>
</evidence>
<dbReference type="EMBL" id="ALJF01000019">
    <property type="protein sequence ID" value="EKF57571.1"/>
    <property type="molecule type" value="Genomic_DNA"/>
</dbReference>
<organism evidence="1 2">
    <name type="scientific">Agrobacterium albertimagni AOL15</name>
    <dbReference type="NCBI Taxonomy" id="1156935"/>
    <lineage>
        <taxon>Bacteria</taxon>
        <taxon>Pseudomonadati</taxon>
        <taxon>Pseudomonadota</taxon>
        <taxon>Alphaproteobacteria</taxon>
        <taxon>Hyphomicrobiales</taxon>
        <taxon>Rhizobiaceae</taxon>
        <taxon>Rhizobium/Agrobacterium group</taxon>
        <taxon>Agrobacterium</taxon>
    </lineage>
</organism>